<keyword evidence="4" id="KW-1185">Reference proteome</keyword>
<proteinExistence type="predicted"/>
<protein>
    <submittedName>
        <fullName evidence="3">Uncharacterized protein</fullName>
    </submittedName>
</protein>
<feature type="coiled-coil region" evidence="1">
    <location>
        <begin position="403"/>
        <end position="430"/>
    </location>
</feature>
<evidence type="ECO:0000256" key="1">
    <source>
        <dbReference type="SAM" id="Coils"/>
    </source>
</evidence>
<feature type="region of interest" description="Disordered" evidence="2">
    <location>
        <begin position="263"/>
        <end position="295"/>
    </location>
</feature>
<evidence type="ECO:0000256" key="2">
    <source>
        <dbReference type="SAM" id="MobiDB-lite"/>
    </source>
</evidence>
<dbReference type="OrthoDB" id="55205at2759"/>
<dbReference type="EMBL" id="KV784354">
    <property type="protein sequence ID" value="OEU20849.1"/>
    <property type="molecule type" value="Genomic_DNA"/>
</dbReference>
<sequence length="542" mass="60716">MSSESSSGENEMSVNEENNKPNVDSPALSVPSLGAASYCSSPESSPEDKSKSLPTRRALFKMSNENISPRYASSVLIDGSTLNASSVVGGEVLIDEENSITDAASITSSEATAIPSWNLSTKDATESNFEIPLNYYMASKPSSLLSPSSSLASDRIHPLRERRTDIVFDETKPDCFENVVDKENNPLQANQTKQSPLMMEEPPEESISCNPTLNLTPVQLAEIIVSFGQTARQRYQDFGQRETSSETHSPIKVVGCTSEEHILESPPPIMTSSHLSESSSESDKSHDSSGGEVPRIQSLERECNALKKSIQKDASTILNLHWAVNAQKQLNSLKEDEIMDKQTDLQVLEEQIERLKKERDDQTERETDFAETTSILKEELDRMTSNSGPSFDRIKSVRFETELKSAASRIEEQHNRIKELESVLKEKETTTFGLQTNNDRLNDGRFRSGPVDEQDLQPEDAEEVSDDHEDTILNPFSTTTLSWEVRSTLKRILERLEAMENDKAEIVCVFTEQLNKNNEEMEKVRRVLQLESQRKKSNELVL</sequence>
<evidence type="ECO:0000313" key="4">
    <source>
        <dbReference type="Proteomes" id="UP000095751"/>
    </source>
</evidence>
<evidence type="ECO:0000313" key="3">
    <source>
        <dbReference type="EMBL" id="OEU20849.1"/>
    </source>
</evidence>
<dbReference type="AlphaFoldDB" id="A0A1E7FRR3"/>
<gene>
    <name evidence="3" type="ORF">FRACYDRAFT_234480</name>
</gene>
<dbReference type="Proteomes" id="UP000095751">
    <property type="component" value="Unassembled WGS sequence"/>
</dbReference>
<accession>A0A1E7FRR3</accession>
<organism evidence="3 4">
    <name type="scientific">Fragilariopsis cylindrus CCMP1102</name>
    <dbReference type="NCBI Taxonomy" id="635003"/>
    <lineage>
        <taxon>Eukaryota</taxon>
        <taxon>Sar</taxon>
        <taxon>Stramenopiles</taxon>
        <taxon>Ochrophyta</taxon>
        <taxon>Bacillariophyta</taxon>
        <taxon>Bacillariophyceae</taxon>
        <taxon>Bacillariophycidae</taxon>
        <taxon>Bacillariales</taxon>
        <taxon>Bacillariaceae</taxon>
        <taxon>Fragilariopsis</taxon>
    </lineage>
</organism>
<dbReference type="KEGG" id="fcy:FRACYDRAFT_234480"/>
<feature type="region of interest" description="Disordered" evidence="2">
    <location>
        <begin position="435"/>
        <end position="467"/>
    </location>
</feature>
<keyword evidence="1" id="KW-0175">Coiled coil</keyword>
<feature type="coiled-coil region" evidence="1">
    <location>
        <begin position="296"/>
        <end position="365"/>
    </location>
</feature>
<reference evidence="3 4" key="1">
    <citation type="submission" date="2016-09" db="EMBL/GenBank/DDBJ databases">
        <title>Extensive genetic diversity and differential bi-allelic expression allows diatom success in the polar Southern Ocean.</title>
        <authorList>
            <consortium name="DOE Joint Genome Institute"/>
            <person name="Mock T."/>
            <person name="Otillar R.P."/>
            <person name="Strauss J."/>
            <person name="Dupont C."/>
            <person name="Frickenhaus S."/>
            <person name="Maumus F."/>
            <person name="Mcmullan M."/>
            <person name="Sanges R."/>
            <person name="Schmutz J."/>
            <person name="Toseland A."/>
            <person name="Valas R."/>
            <person name="Veluchamy A."/>
            <person name="Ward B.J."/>
            <person name="Allen A."/>
            <person name="Barry K."/>
            <person name="Falciatore A."/>
            <person name="Ferrante M."/>
            <person name="Fortunato A.E."/>
            <person name="Gloeckner G."/>
            <person name="Gruber A."/>
            <person name="Hipkin R."/>
            <person name="Janech M."/>
            <person name="Kroth P."/>
            <person name="Leese F."/>
            <person name="Lindquist E."/>
            <person name="Lyon B.R."/>
            <person name="Martin J."/>
            <person name="Mayer C."/>
            <person name="Parker M."/>
            <person name="Quesneville H."/>
            <person name="Raymond J."/>
            <person name="Uhlig C."/>
            <person name="Valentin K.U."/>
            <person name="Worden A.Z."/>
            <person name="Armbrust E.V."/>
            <person name="Bowler C."/>
            <person name="Green B."/>
            <person name="Moulton V."/>
            <person name="Van Oosterhout C."/>
            <person name="Grigoriev I."/>
        </authorList>
    </citation>
    <scope>NUCLEOTIDE SEQUENCE [LARGE SCALE GENOMIC DNA]</scope>
    <source>
        <strain evidence="3 4">CCMP1102</strain>
    </source>
</reference>
<feature type="compositionally biased region" description="Acidic residues" evidence="2">
    <location>
        <begin position="452"/>
        <end position="467"/>
    </location>
</feature>
<name>A0A1E7FRR3_9STRA</name>
<feature type="compositionally biased region" description="Low complexity" evidence="2">
    <location>
        <begin position="1"/>
        <end position="16"/>
    </location>
</feature>
<feature type="region of interest" description="Disordered" evidence="2">
    <location>
        <begin position="1"/>
        <end position="57"/>
    </location>
</feature>
<dbReference type="InParanoid" id="A0A1E7FRR3"/>